<organism evidence="1 2">
    <name type="scientific">Cystobacter fuscus (strain ATCC 25194 / DSM 2262 / NBRC 100088 / M29)</name>
    <dbReference type="NCBI Taxonomy" id="1242864"/>
    <lineage>
        <taxon>Bacteria</taxon>
        <taxon>Pseudomonadati</taxon>
        <taxon>Myxococcota</taxon>
        <taxon>Myxococcia</taxon>
        <taxon>Myxococcales</taxon>
        <taxon>Cystobacterineae</taxon>
        <taxon>Archangiaceae</taxon>
        <taxon>Cystobacter</taxon>
    </lineage>
</organism>
<sequence length="298" mass="33725">MGDHSMIRIDRGAEPRGLKIAAPKRLRAAAKVFNRRGALSKALTKKLTGYGTEKTKQALFLAQHEKCAWCERHTDFSSAPVEHYRPKDGAWRHLPKATMKHVDQGHYWWLTWTWSNLLFSCARCNDRAHKANYFPLRPTTVPAAVPTAPLPRPLPSPIVDVSGEQALLLDPAGSEDPLDHITWRPGFTHLHRREWIWSPFGLTEKGEATIEILKLEELAGRAQGHVIDALLPSIEEVEQHLGASRVLQARQRWQRFLEDSLSPRAEWTAFTWHALAYLVPVAYRLQHGLAVPPRPGAP</sequence>
<accession>S9P8K5</accession>
<comment type="caution">
    <text evidence="1">The sequence shown here is derived from an EMBL/GenBank/DDBJ whole genome shotgun (WGS) entry which is preliminary data.</text>
</comment>
<protein>
    <recommendedName>
        <fullName evidence="3">HNH domain-containing protein</fullName>
    </recommendedName>
</protein>
<evidence type="ECO:0008006" key="3">
    <source>
        <dbReference type="Google" id="ProtNLM"/>
    </source>
</evidence>
<dbReference type="EMBL" id="ANAH02000017">
    <property type="protein sequence ID" value="EPX59476.1"/>
    <property type="molecule type" value="Genomic_DNA"/>
</dbReference>
<evidence type="ECO:0000313" key="1">
    <source>
        <dbReference type="EMBL" id="EPX59476.1"/>
    </source>
</evidence>
<keyword evidence="2" id="KW-1185">Reference proteome</keyword>
<gene>
    <name evidence="1" type="ORF">D187_002966</name>
</gene>
<dbReference type="Proteomes" id="UP000011682">
    <property type="component" value="Unassembled WGS sequence"/>
</dbReference>
<reference evidence="1" key="1">
    <citation type="submission" date="2013-05" db="EMBL/GenBank/DDBJ databases">
        <title>Genome assembly of Cystobacter fuscus DSM 2262.</title>
        <authorList>
            <person name="Sharma G."/>
            <person name="Khatri I."/>
            <person name="Kaur C."/>
            <person name="Mayilraj S."/>
            <person name="Subramanian S."/>
        </authorList>
    </citation>
    <scope>NUCLEOTIDE SEQUENCE [LARGE SCALE GENOMIC DNA]</scope>
    <source>
        <strain evidence="1">DSM 2262</strain>
    </source>
</reference>
<name>S9P8K5_CYSF2</name>
<dbReference type="AlphaFoldDB" id="S9P8K5"/>
<evidence type="ECO:0000313" key="2">
    <source>
        <dbReference type="Proteomes" id="UP000011682"/>
    </source>
</evidence>
<dbReference type="eggNOG" id="COG1403">
    <property type="taxonomic scope" value="Bacteria"/>
</dbReference>
<proteinExistence type="predicted"/>
<dbReference type="Gene3D" id="1.10.30.50">
    <property type="match status" value="1"/>
</dbReference>